<dbReference type="SUPFAM" id="SSF47336">
    <property type="entry name" value="ACP-like"/>
    <property type="match status" value="1"/>
</dbReference>
<protein>
    <submittedName>
        <fullName evidence="2">Phosphopantetheine-binding protein</fullName>
    </submittedName>
</protein>
<gene>
    <name evidence="2" type="ORF">NYR97_11545</name>
</gene>
<dbReference type="Proteomes" id="UP001302716">
    <property type="component" value="Chromosome"/>
</dbReference>
<dbReference type="AlphaFoldDB" id="A0AAU0B7D3"/>
<name>A0AAU0B7D3_9XANT</name>
<dbReference type="Pfam" id="PF00550">
    <property type="entry name" value="PP-binding"/>
    <property type="match status" value="1"/>
</dbReference>
<evidence type="ECO:0000313" key="2">
    <source>
        <dbReference type="EMBL" id="WOB47927.1"/>
    </source>
</evidence>
<reference evidence="2 3" key="1">
    <citation type="submission" date="2022-08" db="EMBL/GenBank/DDBJ databases">
        <title>Whole genome sequencing-based tracing of a 2022 introduction and outbreak of Xanthomonas hortorum pv. pelargonii.</title>
        <authorList>
            <person name="Iruegas-Bocardo F."/>
            <person name="Weisberg A.K."/>
            <person name="Riutta E.R."/>
            <person name="Kilday K."/>
            <person name="Bonkowski J.C."/>
            <person name="Creswell T."/>
            <person name="Daughtrey M.L."/>
            <person name="Rane K."/>
            <person name="Grunwald N.J."/>
            <person name="Chang J.H."/>
            <person name="Putnam M.L."/>
        </authorList>
    </citation>
    <scope>NUCLEOTIDE SEQUENCE [LARGE SCALE GENOMIC DNA]</scope>
    <source>
        <strain evidence="2 3">22-323</strain>
    </source>
</reference>
<accession>A0AAU0B7D3</accession>
<evidence type="ECO:0000313" key="3">
    <source>
        <dbReference type="Proteomes" id="UP001302716"/>
    </source>
</evidence>
<keyword evidence="3" id="KW-1185">Reference proteome</keyword>
<dbReference type="InterPro" id="IPR036736">
    <property type="entry name" value="ACP-like_sf"/>
</dbReference>
<dbReference type="RefSeq" id="WP_316693141.1">
    <property type="nucleotide sequence ID" value="NZ_CP103836.1"/>
</dbReference>
<evidence type="ECO:0000259" key="1">
    <source>
        <dbReference type="PROSITE" id="PS50075"/>
    </source>
</evidence>
<dbReference type="PROSITE" id="PS50075">
    <property type="entry name" value="CARRIER"/>
    <property type="match status" value="1"/>
</dbReference>
<proteinExistence type="predicted"/>
<sequence length="84" mass="9405">METTERTTLELLARELEKITDSERCPVDVSLTELGVDSINIIEMIVFCESLYGAFDPEKIEINNFTTLEGLDRQLTALTVPVVA</sequence>
<dbReference type="EMBL" id="CP103836">
    <property type="protein sequence ID" value="WOB47927.1"/>
    <property type="molecule type" value="Genomic_DNA"/>
</dbReference>
<dbReference type="Gene3D" id="1.10.1200.10">
    <property type="entry name" value="ACP-like"/>
    <property type="match status" value="1"/>
</dbReference>
<dbReference type="InterPro" id="IPR009081">
    <property type="entry name" value="PP-bd_ACP"/>
</dbReference>
<organism evidence="2 3">
    <name type="scientific">Xanthomonas hydrangeae</name>
    <dbReference type="NCBI Taxonomy" id="2775159"/>
    <lineage>
        <taxon>Bacteria</taxon>
        <taxon>Pseudomonadati</taxon>
        <taxon>Pseudomonadota</taxon>
        <taxon>Gammaproteobacteria</taxon>
        <taxon>Lysobacterales</taxon>
        <taxon>Lysobacteraceae</taxon>
        <taxon>Xanthomonas</taxon>
    </lineage>
</organism>
<feature type="domain" description="Carrier" evidence="1">
    <location>
        <begin position="3"/>
        <end position="79"/>
    </location>
</feature>